<name>A0ABD2ZA45_9GENT</name>
<comment type="caution">
    <text evidence="1">The sequence shown here is derived from an EMBL/GenBank/DDBJ whole genome shotgun (WGS) entry which is preliminary data.</text>
</comment>
<evidence type="ECO:0000313" key="1">
    <source>
        <dbReference type="EMBL" id="KAL3516342.1"/>
    </source>
</evidence>
<gene>
    <name evidence="1" type="ORF">ACH5RR_023244</name>
</gene>
<proteinExistence type="predicted"/>
<evidence type="ECO:0000313" key="2">
    <source>
        <dbReference type="Proteomes" id="UP001630127"/>
    </source>
</evidence>
<sequence>MPIDHEFLQRMERFDDFIKESQGMDKYGGIAYDDLCFFSNAQLPPKFKIPDFAKYDGNGDPIVHLKMFCNLLGKPTDDPRVAIRLFGTSLEGDALEWFLKLDFKRLRMWSDLASVFVKQYEFNRDLMNMSSTKTSSQIGLFCRT</sequence>
<keyword evidence="2" id="KW-1185">Reference proteome</keyword>
<organism evidence="1 2">
    <name type="scientific">Cinchona calisaya</name>
    <dbReference type="NCBI Taxonomy" id="153742"/>
    <lineage>
        <taxon>Eukaryota</taxon>
        <taxon>Viridiplantae</taxon>
        <taxon>Streptophyta</taxon>
        <taxon>Embryophyta</taxon>
        <taxon>Tracheophyta</taxon>
        <taxon>Spermatophyta</taxon>
        <taxon>Magnoliopsida</taxon>
        <taxon>eudicotyledons</taxon>
        <taxon>Gunneridae</taxon>
        <taxon>Pentapetalae</taxon>
        <taxon>asterids</taxon>
        <taxon>lamiids</taxon>
        <taxon>Gentianales</taxon>
        <taxon>Rubiaceae</taxon>
        <taxon>Cinchonoideae</taxon>
        <taxon>Cinchoneae</taxon>
        <taxon>Cinchona</taxon>
    </lineage>
</organism>
<evidence type="ECO:0008006" key="3">
    <source>
        <dbReference type="Google" id="ProtNLM"/>
    </source>
</evidence>
<dbReference type="AlphaFoldDB" id="A0ABD2ZA45"/>
<dbReference type="EMBL" id="JBJUIK010000010">
    <property type="protein sequence ID" value="KAL3516342.1"/>
    <property type="molecule type" value="Genomic_DNA"/>
</dbReference>
<reference evidence="1 2" key="1">
    <citation type="submission" date="2024-11" db="EMBL/GenBank/DDBJ databases">
        <title>A near-complete genome assembly of Cinchona calisaya.</title>
        <authorList>
            <person name="Lian D.C."/>
            <person name="Zhao X.W."/>
            <person name="Wei L."/>
        </authorList>
    </citation>
    <scope>NUCLEOTIDE SEQUENCE [LARGE SCALE GENOMIC DNA]</scope>
    <source>
        <tissue evidence="1">Nenye</tissue>
    </source>
</reference>
<dbReference type="PANTHER" id="PTHR33223">
    <property type="entry name" value="CCHC-TYPE DOMAIN-CONTAINING PROTEIN"/>
    <property type="match status" value="1"/>
</dbReference>
<protein>
    <recommendedName>
        <fullName evidence="3">Retrotransposon gag domain-containing protein</fullName>
    </recommendedName>
</protein>
<dbReference type="PANTHER" id="PTHR33223:SF8">
    <property type="entry name" value="OS04G0172440 PROTEIN"/>
    <property type="match status" value="1"/>
</dbReference>
<dbReference type="Proteomes" id="UP001630127">
    <property type="component" value="Unassembled WGS sequence"/>
</dbReference>
<accession>A0ABD2ZA45</accession>